<protein>
    <recommendedName>
        <fullName evidence="7">Nicotinamide phosphoribosyltransferase</fullName>
        <ecNumber evidence="6">2.4.2.12</ecNumber>
    </recommendedName>
</protein>
<dbReference type="InterPro" id="IPR041529">
    <property type="entry name" value="DUF5598"/>
</dbReference>
<keyword evidence="4" id="KW-0808">Transferase</keyword>
<evidence type="ECO:0000256" key="7">
    <source>
        <dbReference type="ARBA" id="ARBA00035036"/>
    </source>
</evidence>
<dbReference type="InterPro" id="IPR041525">
    <property type="entry name" value="N/Namide_PRibTrfase"/>
</dbReference>
<dbReference type="PANTHER" id="PTHR43816:SF1">
    <property type="entry name" value="NICOTINAMIDE PHOSPHORIBOSYLTRANSFERASE"/>
    <property type="match status" value="1"/>
</dbReference>
<feature type="domain" description="Nicotinamide phosphoribosyltransferase N-terminal" evidence="10">
    <location>
        <begin position="4"/>
        <end position="86"/>
    </location>
</feature>
<dbReference type="PIRSF" id="PIRSF005943">
    <property type="entry name" value="NMPRT"/>
    <property type="match status" value="1"/>
</dbReference>
<dbReference type="NCBIfam" id="NF006629">
    <property type="entry name" value="PRK09198.1"/>
    <property type="match status" value="1"/>
</dbReference>
<comment type="catalytic activity">
    <reaction evidence="8">
        <text>beta-nicotinamide D-ribonucleotide + diphosphate = 5-phospho-alpha-D-ribose 1-diphosphate + nicotinamide + H(+)</text>
        <dbReference type="Rhea" id="RHEA:16149"/>
        <dbReference type="ChEBI" id="CHEBI:14649"/>
        <dbReference type="ChEBI" id="CHEBI:15378"/>
        <dbReference type="ChEBI" id="CHEBI:17154"/>
        <dbReference type="ChEBI" id="CHEBI:33019"/>
        <dbReference type="ChEBI" id="CHEBI:58017"/>
        <dbReference type="EC" id="2.4.2.12"/>
    </reaction>
    <physiologicalReaction direction="right-to-left" evidence="8">
        <dbReference type="Rhea" id="RHEA:16151"/>
    </physiologicalReaction>
</comment>
<dbReference type="CDD" id="cd01569">
    <property type="entry name" value="PBEF_like"/>
    <property type="match status" value="1"/>
</dbReference>
<feature type="domain" description="Nicotinate/nicotinamide phosphoribosyltransferase" evidence="9">
    <location>
        <begin position="168"/>
        <end position="409"/>
    </location>
</feature>
<dbReference type="PANTHER" id="PTHR43816">
    <property type="entry name" value="NICOTINAMIDE PHOSPHORIBOSYLTRANSFERASE"/>
    <property type="match status" value="1"/>
</dbReference>
<evidence type="ECO:0000313" key="11">
    <source>
        <dbReference type="EMBL" id="PXF30655.1"/>
    </source>
</evidence>
<dbReference type="GO" id="GO:0016757">
    <property type="term" value="F:glycosyltransferase activity"/>
    <property type="evidence" value="ECO:0007669"/>
    <property type="project" value="UniProtKB-KW"/>
</dbReference>
<evidence type="ECO:0000259" key="9">
    <source>
        <dbReference type="Pfam" id="PF04095"/>
    </source>
</evidence>
<comment type="similarity">
    <text evidence="1">Belongs to the NAPRTase family.</text>
</comment>
<dbReference type="Proteomes" id="UP000248090">
    <property type="component" value="Unassembled WGS sequence"/>
</dbReference>
<evidence type="ECO:0000256" key="4">
    <source>
        <dbReference type="ARBA" id="ARBA00022679"/>
    </source>
</evidence>
<dbReference type="EMBL" id="LAPT01000068">
    <property type="protein sequence ID" value="PXF30655.1"/>
    <property type="molecule type" value="Genomic_DNA"/>
</dbReference>
<dbReference type="Pfam" id="PF18127">
    <property type="entry name" value="NAMPT_N"/>
    <property type="match status" value="1"/>
</dbReference>
<keyword evidence="3 11" id="KW-0328">Glycosyltransferase</keyword>
<dbReference type="InterPro" id="IPR036068">
    <property type="entry name" value="Nicotinate_pribotase-like_C"/>
</dbReference>
<accession>A0ABX5LVF6</accession>
<evidence type="ECO:0000256" key="2">
    <source>
        <dbReference type="ARBA" id="ARBA00022642"/>
    </source>
</evidence>
<evidence type="ECO:0000259" key="10">
    <source>
        <dbReference type="Pfam" id="PF18127"/>
    </source>
</evidence>
<proteinExistence type="inferred from homology"/>
<dbReference type="RefSeq" id="WP_110187900.1">
    <property type="nucleotide sequence ID" value="NZ_CP177354.1"/>
</dbReference>
<sequence length="456" mass="50902">MKMNLILNTDSYKLSHFLQYPRNTQYIFSYIESRGGLFDDVLFFGLQKALMDLNEHFPTLDDLEEARAIAAAHGEPFNEAGWKALIALGYFPLAIKAVPEGSILPTRTILLGIVNTLPEFFWLPGHLEPLLLRGIWYPTTVSTLSYHIKQTIGRFMQATCDTQDGLPFKLHDFGARGASSEESAGIGGMAHLVNFMGTDTLSALRYARRYYAADMAGYSIPASEHSTITAWGRANEAGAYRHLLRQFPTGLVACVSDSYDIYNAVDSIWGDELRMDISERDGTVVIRPDSGDPVKVIPVLLKRLGKRFGYRLNSKGYKVLNNKVRIIQGDGVNLDSIERILRKLMAKRWSTDNIAFGMGGALLQGVDRDTQRFAMKASAVCVDGEWRAVYKDPITDSGKKSKRGVLDLINGHTVQVSIEQFLNQPSDLRLVYKDGEILIRDDFDSIRARAAASYPL</sequence>
<evidence type="ECO:0000256" key="8">
    <source>
        <dbReference type="ARBA" id="ARBA00047835"/>
    </source>
</evidence>
<dbReference type="EC" id="2.4.2.12" evidence="6"/>
<keyword evidence="12" id="KW-1185">Reference proteome</keyword>
<evidence type="ECO:0000313" key="12">
    <source>
        <dbReference type="Proteomes" id="UP000248090"/>
    </source>
</evidence>
<dbReference type="Gene3D" id="3.20.20.70">
    <property type="entry name" value="Aldolase class I"/>
    <property type="match status" value="1"/>
</dbReference>
<dbReference type="InterPro" id="IPR013785">
    <property type="entry name" value="Aldolase_TIM"/>
</dbReference>
<comment type="caution">
    <text evidence="11">The sequence shown here is derived from an EMBL/GenBank/DDBJ whole genome shotgun (WGS) entry which is preliminary data.</text>
</comment>
<organism evidence="11 12">
    <name type="scientific">Pokkaliibacter plantistimulans</name>
    <dbReference type="NCBI Taxonomy" id="1635171"/>
    <lineage>
        <taxon>Bacteria</taxon>
        <taxon>Pseudomonadati</taxon>
        <taxon>Pseudomonadota</taxon>
        <taxon>Gammaproteobacteria</taxon>
        <taxon>Oceanospirillales</taxon>
        <taxon>Balneatrichaceae</taxon>
        <taxon>Pokkaliibacter</taxon>
    </lineage>
</organism>
<comment type="pathway">
    <text evidence="5">Cofactor biosynthesis; NAD(+) biosynthesis; nicotinamide D-ribonucleotide from 5-phospho-alpha-D-ribose 1-diphosphate and nicotinamide: step 1/1.</text>
</comment>
<dbReference type="SUPFAM" id="SSF51690">
    <property type="entry name" value="Nicotinate/Quinolinate PRTase C-terminal domain-like"/>
    <property type="match status" value="1"/>
</dbReference>
<evidence type="ECO:0000256" key="5">
    <source>
        <dbReference type="ARBA" id="ARBA00035007"/>
    </source>
</evidence>
<dbReference type="InterPro" id="IPR016471">
    <property type="entry name" value="Nicotinamide_PRibTrfase"/>
</dbReference>
<dbReference type="Pfam" id="PF04095">
    <property type="entry name" value="NAPRTase"/>
    <property type="match status" value="1"/>
</dbReference>
<evidence type="ECO:0000256" key="3">
    <source>
        <dbReference type="ARBA" id="ARBA00022676"/>
    </source>
</evidence>
<keyword evidence="2" id="KW-0662">Pyridine nucleotide biosynthesis</keyword>
<evidence type="ECO:0000256" key="1">
    <source>
        <dbReference type="ARBA" id="ARBA00010897"/>
    </source>
</evidence>
<name>A0ABX5LVF6_9GAMM</name>
<evidence type="ECO:0000256" key="6">
    <source>
        <dbReference type="ARBA" id="ARBA00035024"/>
    </source>
</evidence>
<gene>
    <name evidence="11" type="ORF">WH50_14085</name>
</gene>
<reference evidence="11 12" key="1">
    <citation type="submission" date="2015-03" db="EMBL/GenBank/DDBJ databases">
        <authorList>
            <person name="Krishnan R."/>
            <person name="Midha S."/>
            <person name="Patil P.B."/>
            <person name="Rameshkumar N."/>
        </authorList>
    </citation>
    <scope>NUCLEOTIDE SEQUENCE [LARGE SCALE GENOMIC DNA]</scope>
    <source>
        <strain evidence="11 12">L1E11</strain>
    </source>
</reference>